<accession>A0A2P6TBQ6</accession>
<organism evidence="1 2">
    <name type="scientific">Chlorella sorokiniana</name>
    <name type="common">Freshwater green alga</name>
    <dbReference type="NCBI Taxonomy" id="3076"/>
    <lineage>
        <taxon>Eukaryota</taxon>
        <taxon>Viridiplantae</taxon>
        <taxon>Chlorophyta</taxon>
        <taxon>core chlorophytes</taxon>
        <taxon>Trebouxiophyceae</taxon>
        <taxon>Chlorellales</taxon>
        <taxon>Chlorellaceae</taxon>
        <taxon>Chlorella clade</taxon>
        <taxon>Chlorella</taxon>
    </lineage>
</organism>
<dbReference type="AlphaFoldDB" id="A0A2P6TBQ6"/>
<dbReference type="EMBL" id="LHPG02000026">
    <property type="protein sequence ID" value="PRW18305.1"/>
    <property type="molecule type" value="Genomic_DNA"/>
</dbReference>
<evidence type="ECO:0000313" key="1">
    <source>
        <dbReference type="EMBL" id="PRW18305.1"/>
    </source>
</evidence>
<gene>
    <name evidence="1" type="ORF">C2E21_9376</name>
</gene>
<proteinExistence type="predicted"/>
<reference evidence="1 2" key="1">
    <citation type="journal article" date="2018" name="Plant J.">
        <title>Genome sequences of Chlorella sorokiniana UTEX 1602 and Micractinium conductrix SAG 241.80: implications to maltose excretion by a green alga.</title>
        <authorList>
            <person name="Arriola M.B."/>
            <person name="Velmurugan N."/>
            <person name="Zhang Y."/>
            <person name="Plunkett M.H."/>
            <person name="Hondzo H."/>
            <person name="Barney B.M."/>
        </authorList>
    </citation>
    <scope>NUCLEOTIDE SEQUENCE [LARGE SCALE GENOMIC DNA]</scope>
    <source>
        <strain evidence="2">UTEX 1602</strain>
    </source>
</reference>
<name>A0A2P6TBQ6_CHLSO</name>
<dbReference type="Proteomes" id="UP000239899">
    <property type="component" value="Unassembled WGS sequence"/>
</dbReference>
<comment type="caution">
    <text evidence="1">The sequence shown here is derived from an EMBL/GenBank/DDBJ whole genome shotgun (WGS) entry which is preliminary data.</text>
</comment>
<keyword evidence="2" id="KW-1185">Reference proteome</keyword>
<evidence type="ECO:0000313" key="2">
    <source>
        <dbReference type="Proteomes" id="UP000239899"/>
    </source>
</evidence>
<sequence length="92" mass="10163">MDVLGSRPGVIACLASYLVSQGLSMFSDLGHLTDSELVAGTPGLTSPLVQRLRWVWFARGWGEQQQLSAEEVALLEHDYKAMQEFYAMGAWS</sequence>
<protein>
    <submittedName>
        <fullName evidence="1">Beta transducin</fullName>
    </submittedName>
</protein>